<dbReference type="Proteomes" id="UP000007881">
    <property type="component" value="Chromosome"/>
</dbReference>
<dbReference type="EMBL" id="AP012338">
    <property type="protein sequence ID" value="BAM04596.1"/>
    <property type="molecule type" value="Genomic_DNA"/>
</dbReference>
<evidence type="ECO:0000259" key="3">
    <source>
        <dbReference type="PROSITE" id="PS51832"/>
    </source>
</evidence>
<dbReference type="Gene3D" id="1.10.3210.10">
    <property type="entry name" value="Hypothetical protein af1432"/>
    <property type="match status" value="1"/>
</dbReference>
<dbReference type="SUPFAM" id="SSF52172">
    <property type="entry name" value="CheY-like"/>
    <property type="match status" value="1"/>
</dbReference>
<dbReference type="RefSeq" id="WP_014437809.1">
    <property type="nucleotide sequence ID" value="NC_017080.1"/>
</dbReference>
<evidence type="ECO:0000256" key="1">
    <source>
        <dbReference type="PROSITE-ProRule" id="PRU00169"/>
    </source>
</evidence>
<dbReference type="HOGENOM" id="CLU_000445_92_10_0"/>
<sequence>MQILVADDDPIAVEMLRDTLQDAGHDVVTAPDGDAAVRLLAERPVHLVITDWEMPGLTGPQLCRAIRSGAALHAGGGYCYIVLLTGRGAVAERVEGLSSGADDFLVKPFDREELLARLRSAERIVSLETREMAIFAMAKLAESRDQETGEHLERVQSYARVLTQRLLSNGCFTGVIDAEYARLIYATSPLHDIGKVGIPDSVLLKPGRLSDREFEIMKTHTTLGAETLDAAASRYPGAAFLCMARDIAASHHERYDGTGYPAGLAGEAIPLAARIVALADVYDALTSRRVYKDAFTHDVARSIVLEERGTHFAPEVVDAFVAGEAEFLRIRERYAVDRAASS</sequence>
<dbReference type="SMART" id="SM00448">
    <property type="entry name" value="REC"/>
    <property type="match status" value="1"/>
</dbReference>
<proteinExistence type="predicted"/>
<dbReference type="AlphaFoldDB" id="I0IH58"/>
<organism evidence="4 5">
    <name type="scientific">Phycisphaera mikurensis (strain NBRC 102666 / KCTC 22515 / FYK2301M01)</name>
    <dbReference type="NCBI Taxonomy" id="1142394"/>
    <lineage>
        <taxon>Bacteria</taxon>
        <taxon>Pseudomonadati</taxon>
        <taxon>Planctomycetota</taxon>
        <taxon>Phycisphaerae</taxon>
        <taxon>Phycisphaerales</taxon>
        <taxon>Phycisphaeraceae</taxon>
        <taxon>Phycisphaera</taxon>
    </lineage>
</organism>
<evidence type="ECO:0000259" key="2">
    <source>
        <dbReference type="PROSITE" id="PS50110"/>
    </source>
</evidence>
<dbReference type="Gene3D" id="3.40.50.2300">
    <property type="match status" value="1"/>
</dbReference>
<keyword evidence="1" id="KW-0597">Phosphoprotein</keyword>
<dbReference type="InterPro" id="IPR001789">
    <property type="entry name" value="Sig_transdc_resp-reg_receiver"/>
</dbReference>
<evidence type="ECO:0000313" key="5">
    <source>
        <dbReference type="Proteomes" id="UP000007881"/>
    </source>
</evidence>
<dbReference type="OrthoDB" id="9804747at2"/>
<dbReference type="eggNOG" id="COG3437">
    <property type="taxonomic scope" value="Bacteria"/>
</dbReference>
<dbReference type="PANTHER" id="PTHR45228">
    <property type="entry name" value="CYCLIC DI-GMP PHOSPHODIESTERASE TM_0186-RELATED"/>
    <property type="match status" value="1"/>
</dbReference>
<feature type="modified residue" description="4-aspartylphosphate" evidence="1">
    <location>
        <position position="51"/>
    </location>
</feature>
<dbReference type="CDD" id="cd17574">
    <property type="entry name" value="REC_OmpR"/>
    <property type="match status" value="1"/>
</dbReference>
<dbReference type="STRING" id="1142394.PSMK_24370"/>
<dbReference type="Pfam" id="PF00072">
    <property type="entry name" value="Response_reg"/>
    <property type="match status" value="1"/>
</dbReference>
<dbReference type="GO" id="GO:0000160">
    <property type="term" value="P:phosphorelay signal transduction system"/>
    <property type="evidence" value="ECO:0007669"/>
    <property type="project" value="InterPro"/>
</dbReference>
<name>I0IH58_PHYMF</name>
<evidence type="ECO:0000313" key="4">
    <source>
        <dbReference type="EMBL" id="BAM04596.1"/>
    </source>
</evidence>
<dbReference type="InterPro" id="IPR037522">
    <property type="entry name" value="HD_GYP_dom"/>
</dbReference>
<dbReference type="SUPFAM" id="SSF109604">
    <property type="entry name" value="HD-domain/PDEase-like"/>
    <property type="match status" value="1"/>
</dbReference>
<gene>
    <name evidence="4" type="ordered locus">PSMK_24370</name>
</gene>
<dbReference type="PANTHER" id="PTHR45228:SF5">
    <property type="entry name" value="CYCLIC DI-GMP PHOSPHODIESTERASE VC_1348-RELATED"/>
    <property type="match status" value="1"/>
</dbReference>
<dbReference type="Pfam" id="PF13487">
    <property type="entry name" value="HD_5"/>
    <property type="match status" value="1"/>
</dbReference>
<feature type="domain" description="Response regulatory" evidence="2">
    <location>
        <begin position="2"/>
        <end position="122"/>
    </location>
</feature>
<dbReference type="PROSITE" id="PS50110">
    <property type="entry name" value="RESPONSE_REGULATORY"/>
    <property type="match status" value="1"/>
</dbReference>
<accession>I0IH58</accession>
<dbReference type="KEGG" id="phm:PSMK_24370"/>
<dbReference type="InterPro" id="IPR011006">
    <property type="entry name" value="CheY-like_superfamily"/>
</dbReference>
<keyword evidence="5" id="KW-1185">Reference proteome</keyword>
<dbReference type="InterPro" id="IPR052020">
    <property type="entry name" value="Cyclic_di-GMP/3'3'-cGAMP_PDE"/>
</dbReference>
<dbReference type="InterPro" id="IPR003607">
    <property type="entry name" value="HD/PDEase_dom"/>
</dbReference>
<reference evidence="4 5" key="1">
    <citation type="submission" date="2012-02" db="EMBL/GenBank/DDBJ databases">
        <title>Complete genome sequence of Phycisphaera mikurensis NBRC 102666.</title>
        <authorList>
            <person name="Ankai A."/>
            <person name="Hosoyama A."/>
            <person name="Terui Y."/>
            <person name="Sekine M."/>
            <person name="Fukai R."/>
            <person name="Kato Y."/>
            <person name="Nakamura S."/>
            <person name="Yamada-Narita S."/>
            <person name="Kawakoshi A."/>
            <person name="Fukunaga Y."/>
            <person name="Yamazaki S."/>
            <person name="Fujita N."/>
        </authorList>
    </citation>
    <scope>NUCLEOTIDE SEQUENCE [LARGE SCALE GENOMIC DNA]</scope>
    <source>
        <strain evidence="5">NBRC 102666 / KCTC 22515 / FYK2301M01</strain>
    </source>
</reference>
<dbReference type="CDD" id="cd00077">
    <property type="entry name" value="HDc"/>
    <property type="match status" value="1"/>
</dbReference>
<protein>
    <submittedName>
        <fullName evidence="4">Response regulator receiver protein</fullName>
    </submittedName>
</protein>
<feature type="domain" description="HD-GYP" evidence="3">
    <location>
        <begin position="126"/>
        <end position="336"/>
    </location>
</feature>
<dbReference type="PROSITE" id="PS51832">
    <property type="entry name" value="HD_GYP"/>
    <property type="match status" value="1"/>
</dbReference>
<dbReference type="SMART" id="SM00471">
    <property type="entry name" value="HDc"/>
    <property type="match status" value="1"/>
</dbReference>